<evidence type="ECO:0000256" key="2">
    <source>
        <dbReference type="ARBA" id="ARBA00011975"/>
    </source>
</evidence>
<evidence type="ECO:0000256" key="7">
    <source>
        <dbReference type="ARBA" id="ARBA00023242"/>
    </source>
</evidence>
<feature type="region of interest" description="Disordered" evidence="9">
    <location>
        <begin position="42"/>
        <end position="75"/>
    </location>
</feature>
<dbReference type="InterPro" id="IPR001025">
    <property type="entry name" value="BAH_dom"/>
</dbReference>
<keyword evidence="6" id="KW-0238">DNA-binding</keyword>
<proteinExistence type="inferred from homology"/>
<dbReference type="InterPro" id="IPR018117">
    <property type="entry name" value="C5_DNA_meth_AS"/>
</dbReference>
<feature type="compositionally biased region" description="Basic and acidic residues" evidence="9">
    <location>
        <begin position="463"/>
        <end position="478"/>
    </location>
</feature>
<feature type="region of interest" description="Disordered" evidence="9">
    <location>
        <begin position="463"/>
        <end position="493"/>
    </location>
</feature>
<evidence type="ECO:0000256" key="9">
    <source>
        <dbReference type="SAM" id="MobiDB-lite"/>
    </source>
</evidence>
<dbReference type="GO" id="GO:0003886">
    <property type="term" value="F:DNA (cytosine-5-)-methyltransferase activity"/>
    <property type="evidence" value="ECO:0007669"/>
    <property type="project" value="UniProtKB-EC"/>
</dbReference>
<dbReference type="GO" id="GO:0032259">
    <property type="term" value="P:methylation"/>
    <property type="evidence" value="ECO:0007669"/>
    <property type="project" value="UniProtKB-KW"/>
</dbReference>
<evidence type="ECO:0000313" key="12">
    <source>
        <dbReference type="Proteomes" id="UP001281003"/>
    </source>
</evidence>
<dbReference type="InterPro" id="IPR001525">
    <property type="entry name" value="C5_MeTfrase"/>
</dbReference>
<sequence length="1483" mass="166612">MDSPDNGHRAMFIDVPPDAMGVQDDYLDMFASAFSQGLVPEVGDGQYVQPLPTAEQEEPYEPVGVATDIPENPDDQLDLELELQQQLQAESDLNNIEPAPESEDEADLPDGFDDESPDCDDFVAERSHPIFVELPVSTLINPRSTFAKLDEDDNPLPPPPSTPERVAVQDLLRAARAAGKTKNDYIEFELQDFTFYVNYKGYEKEMRPLQLKSAKMRHNIYYFDGTLKLGNKQHYVTGVEVFELPVGNYGASRHSVNGQIWVRSVLNAKEEIYYMLKKPALEYERFYRPFLWIADLGKHVVDYCARMVEKKREVTLSCFKSDFIQWVSKVHGRSKAFQAWKAQHPSDDYRTSVSANLAFIWKEVNGVPEAKRAARHPLFRELMVTDLGEYTRVLVPPGPKITEGSRTVDATIVTPYIKDCFGHMILGKVLRLAGEDAEKEKDMEFKVATKRAKKDTKVNFEVEIEGDSKGETEADTNKVETATESLPTPLQPLPVQVQVSETITIESDVISIVSSDVLPPKTSISPKKENVKPKPKPKPKSQPQPEQTHPANVKYLSKELVEQIKVGDVISTPRDDSSNTDTKWKPMDTDDHRWFGLVQKVHVAKPKSRGLGGHKSFDVIWFYRPEDTPCCAMKYPWHNELFLSNHCTCNEGYPARVKGNEILAVHPIDWFGSPETGKGEFFVRQLYESEQRRWVTLQKEHLTCYHNRPPKPKTPPYKPGDTVLAQLAPWDRFLEPFEVVEYFQDEREVPFLWLRKLLRRQKLDRPDAPANELVYTEDLIQLSVGRLMGKCLVRFFRPDEKIPCPYDRGGTGNMFFITHRLEEDGKCVPLTTFPTSLRQGFNPLGKFDKPKLRGMDLYCGGGNFGRGLEEGGVVEMRWANDIWDKAIHTYMANTPEPEKVKPFLGSVDDLLRLALEGKFSDNVPRPGEVDFIAAGSPCPGFSLLTQDKKVLNQIKNQSLVASFASFVDFYRPKYGVLENVTQIVQNFANRKQDVLSQLFCALVGMGYQAQLILGDAWAHGAPQSRERVFLYFAAPGLPLPNPPLSSHSQYRDKNRNVGTLCNGESYVQRLFTPTAFKFVSAGEATSDLPSIYDSKPDACIPFPDHRTSAGLTMSCRAQYACIPTHPYGQNFMKAWNKGKGVMVDGDREHFPAEGTIRTSGNSKGWCRLNPNTLFPTVCTTCNPSDARLGAGLHWDEDRPYTVQEVKRAQGYLDEEVLVGRMSEQWRLIGNSVSRHMALAIGLKFREAWLGGLHDEMPAGVTVTGMVEGEVRSNGLAVPGLLEVAGTESTRPSKSPVPTAVEGDDYSKSERSRSTTPATAISLLSDDDDDDIEMADVTEVKQVSRKRSSPSGDEEDGRARKLQKVDASMDNLRVPSKKASRQSSRQASTKSSRQSPRQVSRVPPATTNPSNSPILIEESDSESYEEIYDKEGFDGDCNGVNSYPHDDDDEIMDEDEEEDYDNAEPLGPEEYETTTVNGMTVVKL</sequence>
<keyword evidence="12" id="KW-1185">Reference proteome</keyword>
<keyword evidence="7" id="KW-0539">Nucleus</keyword>
<dbReference type="Proteomes" id="UP001281003">
    <property type="component" value="Unassembled WGS sequence"/>
</dbReference>
<dbReference type="PROSITE" id="PS00094">
    <property type="entry name" value="C5_MTASE_1"/>
    <property type="match status" value="1"/>
</dbReference>
<dbReference type="InterPro" id="IPR029063">
    <property type="entry name" value="SAM-dependent_MTases_sf"/>
</dbReference>
<dbReference type="EC" id="2.1.1.37" evidence="2"/>
<feature type="active site" evidence="8">
    <location>
        <position position="938"/>
    </location>
</feature>
<evidence type="ECO:0000313" key="11">
    <source>
        <dbReference type="EMBL" id="KAK3400523.1"/>
    </source>
</evidence>
<dbReference type="Gene3D" id="3.40.50.150">
    <property type="entry name" value="Vaccinia Virus protein VP39"/>
    <property type="match status" value="1"/>
</dbReference>
<dbReference type="SUPFAM" id="SSF53335">
    <property type="entry name" value="S-adenosyl-L-methionine-dependent methyltransferases"/>
    <property type="match status" value="1"/>
</dbReference>
<dbReference type="Gene3D" id="2.30.30.490">
    <property type="match status" value="1"/>
</dbReference>
<dbReference type="GO" id="GO:0005634">
    <property type="term" value="C:nucleus"/>
    <property type="evidence" value="ECO:0007669"/>
    <property type="project" value="UniProtKB-SubCell"/>
</dbReference>
<comment type="caution">
    <text evidence="11">The sequence shown here is derived from an EMBL/GenBank/DDBJ whole genome shotgun (WGS) entry which is preliminary data.</text>
</comment>
<comment type="similarity">
    <text evidence="8">Belongs to the class I-like SAM-binding methyltransferase superfamily. C5-methyltransferase family.</text>
</comment>
<gene>
    <name evidence="11" type="ORF">B0T20DRAFT_432516</name>
</gene>
<feature type="compositionally biased region" description="Acidic residues" evidence="9">
    <location>
        <begin position="1324"/>
        <end position="1335"/>
    </location>
</feature>
<dbReference type="PRINTS" id="PR00105">
    <property type="entry name" value="C5METTRFRASE"/>
</dbReference>
<protein>
    <recommendedName>
        <fullName evidence="2">DNA (cytosine-5-)-methyltransferase</fullName>
        <ecNumber evidence="2">2.1.1.37</ecNumber>
    </recommendedName>
</protein>
<dbReference type="Pfam" id="PF00145">
    <property type="entry name" value="DNA_methylase"/>
    <property type="match status" value="1"/>
</dbReference>
<dbReference type="Gene3D" id="3.90.120.10">
    <property type="entry name" value="DNA Methylase, subunit A, domain 2"/>
    <property type="match status" value="1"/>
</dbReference>
<dbReference type="PANTHER" id="PTHR10629">
    <property type="entry name" value="CYTOSINE-SPECIFIC METHYLTRANSFERASE"/>
    <property type="match status" value="1"/>
</dbReference>
<feature type="compositionally biased region" description="Acidic residues" evidence="9">
    <location>
        <begin position="1445"/>
        <end position="1469"/>
    </location>
</feature>
<feature type="region of interest" description="Disordered" evidence="9">
    <location>
        <begin position="1283"/>
        <end position="1469"/>
    </location>
</feature>
<dbReference type="EMBL" id="JAUTDP010000003">
    <property type="protein sequence ID" value="KAK3400523.1"/>
    <property type="molecule type" value="Genomic_DNA"/>
</dbReference>
<evidence type="ECO:0000256" key="1">
    <source>
        <dbReference type="ARBA" id="ARBA00004123"/>
    </source>
</evidence>
<feature type="compositionally biased region" description="Polar residues" evidence="9">
    <location>
        <begin position="1380"/>
        <end position="1389"/>
    </location>
</feature>
<dbReference type="FunFam" id="3.40.50.150:FF:000528">
    <property type="entry name" value="DNA methyltransferase Dim-2"/>
    <property type="match status" value="1"/>
</dbReference>
<dbReference type="PROSITE" id="PS51038">
    <property type="entry name" value="BAH"/>
    <property type="match status" value="2"/>
</dbReference>
<reference evidence="11" key="2">
    <citation type="submission" date="2023-07" db="EMBL/GenBank/DDBJ databases">
        <authorList>
            <consortium name="Lawrence Berkeley National Laboratory"/>
            <person name="Haridas S."/>
            <person name="Hensen N."/>
            <person name="Bonometti L."/>
            <person name="Westerberg I."/>
            <person name="Brannstrom I.O."/>
            <person name="Guillou S."/>
            <person name="Cros-Aarteil S."/>
            <person name="Calhoun S."/>
            <person name="Kuo A."/>
            <person name="Mondo S."/>
            <person name="Pangilinan J."/>
            <person name="Riley R."/>
            <person name="LaButti K."/>
            <person name="Andreopoulos B."/>
            <person name="Lipzen A."/>
            <person name="Chen C."/>
            <person name="Yanf M."/>
            <person name="Daum C."/>
            <person name="Ng V."/>
            <person name="Clum A."/>
            <person name="Steindorff A."/>
            <person name="Ohm R."/>
            <person name="Martin F."/>
            <person name="Silar P."/>
            <person name="Natvig D."/>
            <person name="Lalanne C."/>
            <person name="Gautier V."/>
            <person name="Ament-velasquez S.L."/>
            <person name="Kruys A."/>
            <person name="Hutchinson M.I."/>
            <person name="Powell A.J."/>
            <person name="Barry K."/>
            <person name="Miller A.N."/>
            <person name="Grigoriev I.V."/>
            <person name="Debuchy R."/>
            <person name="Gladieux P."/>
            <person name="Thoren M.H."/>
            <person name="Johannesson H."/>
        </authorList>
    </citation>
    <scope>NUCLEOTIDE SEQUENCE</scope>
    <source>
        <strain evidence="11">FGSC 1904</strain>
    </source>
</reference>
<dbReference type="GO" id="GO:0003682">
    <property type="term" value="F:chromatin binding"/>
    <property type="evidence" value="ECO:0007669"/>
    <property type="project" value="InterPro"/>
</dbReference>
<dbReference type="GO" id="GO:0003677">
    <property type="term" value="F:DNA binding"/>
    <property type="evidence" value="ECO:0007669"/>
    <property type="project" value="UniProtKB-KW"/>
</dbReference>
<feature type="domain" description="BAH" evidence="10">
    <location>
        <begin position="715"/>
        <end position="832"/>
    </location>
</feature>
<keyword evidence="4 8" id="KW-0808">Transferase</keyword>
<feature type="compositionally biased region" description="Low complexity" evidence="9">
    <location>
        <begin position="1390"/>
        <end position="1403"/>
    </location>
</feature>
<accession>A0AAE0UDX2</accession>
<dbReference type="InterPro" id="IPR050390">
    <property type="entry name" value="C5-Methyltransferase"/>
</dbReference>
<feature type="compositionally biased region" description="Acidic residues" evidence="9">
    <location>
        <begin position="1416"/>
        <end position="1425"/>
    </location>
</feature>
<feature type="domain" description="BAH" evidence="10">
    <location>
        <begin position="562"/>
        <end position="698"/>
    </location>
</feature>
<reference evidence="11" key="1">
    <citation type="journal article" date="2023" name="Mol. Phylogenet. Evol.">
        <title>Genome-scale phylogeny and comparative genomics of the fungal order Sordariales.</title>
        <authorList>
            <person name="Hensen N."/>
            <person name="Bonometti L."/>
            <person name="Westerberg I."/>
            <person name="Brannstrom I.O."/>
            <person name="Guillou S."/>
            <person name="Cros-Aarteil S."/>
            <person name="Calhoun S."/>
            <person name="Haridas S."/>
            <person name="Kuo A."/>
            <person name="Mondo S."/>
            <person name="Pangilinan J."/>
            <person name="Riley R."/>
            <person name="LaButti K."/>
            <person name="Andreopoulos B."/>
            <person name="Lipzen A."/>
            <person name="Chen C."/>
            <person name="Yan M."/>
            <person name="Daum C."/>
            <person name="Ng V."/>
            <person name="Clum A."/>
            <person name="Steindorff A."/>
            <person name="Ohm R.A."/>
            <person name="Martin F."/>
            <person name="Silar P."/>
            <person name="Natvig D.O."/>
            <person name="Lalanne C."/>
            <person name="Gautier V."/>
            <person name="Ament-Velasquez S.L."/>
            <person name="Kruys A."/>
            <person name="Hutchinson M.I."/>
            <person name="Powell A.J."/>
            <person name="Barry K."/>
            <person name="Miller A.N."/>
            <person name="Grigoriev I.V."/>
            <person name="Debuchy R."/>
            <person name="Gladieux P."/>
            <person name="Hiltunen Thoren M."/>
            <person name="Johannesson H."/>
        </authorList>
    </citation>
    <scope>NUCLEOTIDE SEQUENCE</scope>
    <source>
        <strain evidence="11">FGSC 1904</strain>
    </source>
</reference>
<evidence type="ECO:0000256" key="4">
    <source>
        <dbReference type="ARBA" id="ARBA00022679"/>
    </source>
</evidence>
<keyword evidence="3 8" id="KW-0489">Methyltransferase</keyword>
<evidence type="ECO:0000259" key="10">
    <source>
        <dbReference type="PROSITE" id="PS51038"/>
    </source>
</evidence>
<evidence type="ECO:0000256" key="8">
    <source>
        <dbReference type="PROSITE-ProRule" id="PRU01016"/>
    </source>
</evidence>
<dbReference type="InterPro" id="IPR043151">
    <property type="entry name" value="BAH_sf"/>
</dbReference>
<evidence type="ECO:0000256" key="5">
    <source>
        <dbReference type="ARBA" id="ARBA00022691"/>
    </source>
</evidence>
<dbReference type="CDD" id="cd04712">
    <property type="entry name" value="BAH_DCM_I"/>
    <property type="match status" value="1"/>
</dbReference>
<dbReference type="PROSITE" id="PS51679">
    <property type="entry name" value="SAM_MT_C5"/>
    <property type="match status" value="1"/>
</dbReference>
<dbReference type="InterPro" id="IPR057215">
    <property type="entry name" value="DUF7893"/>
</dbReference>
<dbReference type="Pfam" id="PF25423">
    <property type="entry name" value="DUF7893"/>
    <property type="match status" value="1"/>
</dbReference>
<dbReference type="PANTHER" id="PTHR10629:SF54">
    <property type="entry name" value="DNA METHYLTRANSFERASE DIM-2"/>
    <property type="match status" value="1"/>
</dbReference>
<organism evidence="11 12">
    <name type="scientific">Sordaria brevicollis</name>
    <dbReference type="NCBI Taxonomy" id="83679"/>
    <lineage>
        <taxon>Eukaryota</taxon>
        <taxon>Fungi</taxon>
        <taxon>Dikarya</taxon>
        <taxon>Ascomycota</taxon>
        <taxon>Pezizomycotina</taxon>
        <taxon>Sordariomycetes</taxon>
        <taxon>Sordariomycetidae</taxon>
        <taxon>Sordariales</taxon>
        <taxon>Sordariaceae</taxon>
        <taxon>Sordaria</taxon>
    </lineage>
</organism>
<dbReference type="GO" id="GO:0044027">
    <property type="term" value="P:negative regulation of gene expression via chromosomal CpG island methylation"/>
    <property type="evidence" value="ECO:0007669"/>
    <property type="project" value="TreeGrafter"/>
</dbReference>
<evidence type="ECO:0000256" key="6">
    <source>
        <dbReference type="ARBA" id="ARBA00023125"/>
    </source>
</evidence>
<dbReference type="FunFam" id="3.90.120.10:FF:000009">
    <property type="entry name" value="DNA methyltransferase Dim-2"/>
    <property type="match status" value="1"/>
</dbReference>
<keyword evidence="5 8" id="KW-0949">S-adenosyl-L-methionine</keyword>
<feature type="region of interest" description="Disordered" evidence="9">
    <location>
        <begin position="518"/>
        <end position="550"/>
    </location>
</feature>
<feature type="region of interest" description="Disordered" evidence="9">
    <location>
        <begin position="95"/>
        <end position="115"/>
    </location>
</feature>
<feature type="compositionally biased region" description="Acidic residues" evidence="9">
    <location>
        <begin position="100"/>
        <end position="115"/>
    </location>
</feature>
<comment type="subcellular location">
    <subcellularLocation>
        <location evidence="1">Nucleus</location>
    </subcellularLocation>
</comment>
<evidence type="ECO:0000256" key="3">
    <source>
        <dbReference type="ARBA" id="ARBA00022603"/>
    </source>
</evidence>
<name>A0AAE0UDX2_SORBR</name>